<accession>A0ABV9Q4X6</accession>
<protein>
    <submittedName>
        <fullName evidence="1">Uncharacterized protein</fullName>
    </submittedName>
</protein>
<dbReference type="Proteomes" id="UP001596002">
    <property type="component" value="Unassembled WGS sequence"/>
</dbReference>
<evidence type="ECO:0000313" key="2">
    <source>
        <dbReference type="Proteomes" id="UP001596002"/>
    </source>
</evidence>
<comment type="caution">
    <text evidence="1">The sequence shown here is derived from an EMBL/GenBank/DDBJ whole genome shotgun (WGS) entry which is preliminary data.</text>
</comment>
<reference evidence="2" key="1">
    <citation type="journal article" date="2019" name="Int. J. Syst. Evol. Microbiol.">
        <title>The Global Catalogue of Microorganisms (GCM) 10K type strain sequencing project: providing services to taxonomists for standard genome sequencing and annotation.</title>
        <authorList>
            <consortium name="The Broad Institute Genomics Platform"/>
            <consortium name="The Broad Institute Genome Sequencing Center for Infectious Disease"/>
            <person name="Wu L."/>
            <person name="Ma J."/>
        </authorList>
    </citation>
    <scope>NUCLEOTIDE SEQUENCE [LARGE SCALE GENOMIC DNA]</scope>
    <source>
        <strain evidence="2">WYCCWR 12678</strain>
    </source>
</reference>
<proteinExistence type="predicted"/>
<organism evidence="1 2">
    <name type="scientific">Effusibacillus consociatus</name>
    <dbReference type="NCBI Taxonomy" id="1117041"/>
    <lineage>
        <taxon>Bacteria</taxon>
        <taxon>Bacillati</taxon>
        <taxon>Bacillota</taxon>
        <taxon>Bacilli</taxon>
        <taxon>Bacillales</taxon>
        <taxon>Alicyclobacillaceae</taxon>
        <taxon>Effusibacillus</taxon>
    </lineage>
</organism>
<gene>
    <name evidence="1" type="ORF">ACFO8Q_18500</name>
</gene>
<dbReference type="EMBL" id="JBHSHC010000125">
    <property type="protein sequence ID" value="MFC4769324.1"/>
    <property type="molecule type" value="Genomic_DNA"/>
</dbReference>
<sequence>MNEITVFVEETAVTLPIHTQVAHAIRAYLMRRDPDLLKLVECRQIYAVDSTGHEVQQDRALVEGMRLYIRKLQK</sequence>
<name>A0ABV9Q4X6_9BACL</name>
<evidence type="ECO:0000313" key="1">
    <source>
        <dbReference type="EMBL" id="MFC4769324.1"/>
    </source>
</evidence>
<keyword evidence="2" id="KW-1185">Reference proteome</keyword>
<dbReference type="RefSeq" id="WP_380027706.1">
    <property type="nucleotide sequence ID" value="NZ_JBHSHC010000125.1"/>
</dbReference>